<evidence type="ECO:0000313" key="2">
    <source>
        <dbReference type="Proteomes" id="UP001314229"/>
    </source>
</evidence>
<reference evidence="1 2" key="1">
    <citation type="submission" date="2024-01" db="EMBL/GenBank/DDBJ databases">
        <authorList>
            <person name="Alioto T."/>
            <person name="Alioto T."/>
            <person name="Gomez Garrido J."/>
        </authorList>
    </citation>
    <scope>NUCLEOTIDE SEQUENCE [LARGE SCALE GENOMIC DNA]</scope>
</reference>
<proteinExistence type="predicted"/>
<organism evidence="1 2">
    <name type="scientific">Scomber scombrus</name>
    <name type="common">Atlantic mackerel</name>
    <name type="synonym">Scomber vernalis</name>
    <dbReference type="NCBI Taxonomy" id="13677"/>
    <lineage>
        <taxon>Eukaryota</taxon>
        <taxon>Metazoa</taxon>
        <taxon>Chordata</taxon>
        <taxon>Craniata</taxon>
        <taxon>Vertebrata</taxon>
        <taxon>Euteleostomi</taxon>
        <taxon>Actinopterygii</taxon>
        <taxon>Neopterygii</taxon>
        <taxon>Teleostei</taxon>
        <taxon>Neoteleostei</taxon>
        <taxon>Acanthomorphata</taxon>
        <taxon>Pelagiaria</taxon>
        <taxon>Scombriformes</taxon>
        <taxon>Scombridae</taxon>
        <taxon>Scomber</taxon>
    </lineage>
</organism>
<accession>A0AAV1QBH9</accession>
<keyword evidence="2" id="KW-1185">Reference proteome</keyword>
<dbReference type="Proteomes" id="UP001314229">
    <property type="component" value="Unassembled WGS sequence"/>
</dbReference>
<gene>
    <name evidence="1" type="ORF">FSCOSCO3_A025686</name>
</gene>
<comment type="caution">
    <text evidence="1">The sequence shown here is derived from an EMBL/GenBank/DDBJ whole genome shotgun (WGS) entry which is preliminary data.</text>
</comment>
<dbReference type="AlphaFoldDB" id="A0AAV1QBH9"/>
<name>A0AAV1QBH9_SCOSC</name>
<protein>
    <submittedName>
        <fullName evidence="1">Uncharacterized protein</fullName>
    </submittedName>
</protein>
<dbReference type="EMBL" id="CAWUFR010000739">
    <property type="protein sequence ID" value="CAK6980829.1"/>
    <property type="molecule type" value="Genomic_DNA"/>
</dbReference>
<evidence type="ECO:0000313" key="1">
    <source>
        <dbReference type="EMBL" id="CAK6980829.1"/>
    </source>
</evidence>
<sequence>MLFMSLYPPDVVYVSVCPPDVFFVSQHVLPVVLAANGSAVSEVGDIIRGHQSVFSPESEQITVSGSSRMTQCLNAALFHRLQADRQAGSRCSDRRLPPLSSRCRYGGPPCVRVRWVQRMFGRIRFYSRCFQTLRRLELRLRFRLNAHAQGDGRRGERVMRSYSGS</sequence>